<sequence length="120" mass="13170">MTASFSTHKFIKGLLTGAAIGGGIGLLCAPRKGADLREELTSSVENSVDLVLTTKNDAQAVKEDITKVKDSLNTLLPPLIENTEKSINRFNFKIDPRITEIKQQLGKINQEIDSFKQKLT</sequence>
<evidence type="ECO:0008006" key="3">
    <source>
        <dbReference type="Google" id="ProtNLM"/>
    </source>
</evidence>
<evidence type="ECO:0000313" key="2">
    <source>
        <dbReference type="Proteomes" id="UP000287857"/>
    </source>
</evidence>
<dbReference type="Pfam" id="PF12732">
    <property type="entry name" value="YtxH"/>
    <property type="match status" value="1"/>
</dbReference>
<dbReference type="InterPro" id="IPR052928">
    <property type="entry name" value="Desiccation-related_membrane"/>
</dbReference>
<dbReference type="Proteomes" id="UP000287857">
    <property type="component" value="Unassembled WGS sequence"/>
</dbReference>
<dbReference type="AlphaFoldDB" id="A0A429ZXE8"/>
<name>A0A429ZXE8_9ENTE</name>
<proteinExistence type="predicted"/>
<accession>A0A429ZXE8</accession>
<keyword evidence="2" id="KW-1185">Reference proteome</keyword>
<dbReference type="OrthoDB" id="2297036at2"/>
<protein>
    <recommendedName>
        <fullName evidence="3">YtxH domain-containing protein</fullName>
    </recommendedName>
</protein>
<gene>
    <name evidence="1" type="ORF">CBF37_07135</name>
</gene>
<evidence type="ECO:0000313" key="1">
    <source>
        <dbReference type="EMBL" id="RST98542.1"/>
    </source>
</evidence>
<dbReference type="RefSeq" id="WP_125984076.1">
    <property type="nucleotide sequence ID" value="NZ_NGJS01000009.1"/>
</dbReference>
<dbReference type="PANTHER" id="PTHR35792:SF1">
    <property type="entry name" value="SLL0268 PROTEIN"/>
    <property type="match status" value="1"/>
</dbReference>
<dbReference type="EMBL" id="NGJS01000009">
    <property type="protein sequence ID" value="RST98542.1"/>
    <property type="molecule type" value="Genomic_DNA"/>
</dbReference>
<reference evidence="1 2" key="1">
    <citation type="submission" date="2017-05" db="EMBL/GenBank/DDBJ databases">
        <title>Vagococcus spp. assemblies.</title>
        <authorList>
            <person name="Gulvik C.A."/>
        </authorList>
    </citation>
    <scope>NUCLEOTIDE SEQUENCE [LARGE SCALE GENOMIC DNA]</scope>
    <source>
        <strain evidence="1 2">SS1995</strain>
    </source>
</reference>
<dbReference type="InterPro" id="IPR024623">
    <property type="entry name" value="YtxH"/>
</dbReference>
<dbReference type="PANTHER" id="PTHR35792">
    <property type="entry name" value="GENERAL STRESS PROTEIN"/>
    <property type="match status" value="1"/>
</dbReference>
<organism evidence="1 2">
    <name type="scientific">Vagococcus vulneris</name>
    <dbReference type="NCBI Taxonomy" id="1977869"/>
    <lineage>
        <taxon>Bacteria</taxon>
        <taxon>Bacillati</taxon>
        <taxon>Bacillota</taxon>
        <taxon>Bacilli</taxon>
        <taxon>Lactobacillales</taxon>
        <taxon>Enterococcaceae</taxon>
        <taxon>Vagococcus</taxon>
    </lineage>
</organism>
<comment type="caution">
    <text evidence="1">The sequence shown here is derived from an EMBL/GenBank/DDBJ whole genome shotgun (WGS) entry which is preliminary data.</text>
</comment>